<dbReference type="InterPro" id="IPR006578">
    <property type="entry name" value="MADF-dom"/>
</dbReference>
<proteinExistence type="predicted"/>
<dbReference type="AlphaFoldDB" id="A0A5E4M138"/>
<dbReference type="Proteomes" id="UP000325440">
    <property type="component" value="Unassembled WGS sequence"/>
</dbReference>
<evidence type="ECO:0000259" key="2">
    <source>
        <dbReference type="PROSITE" id="PS51029"/>
    </source>
</evidence>
<dbReference type="GO" id="GO:0006357">
    <property type="term" value="P:regulation of transcription by RNA polymerase II"/>
    <property type="evidence" value="ECO:0007669"/>
    <property type="project" value="TreeGrafter"/>
</dbReference>
<gene>
    <name evidence="3" type="ORF">CINCED_3A013305</name>
</gene>
<dbReference type="PANTHER" id="PTHR12243:SF67">
    <property type="entry name" value="COREPRESSOR OF PANGOLIN, ISOFORM A-RELATED"/>
    <property type="match status" value="1"/>
</dbReference>
<sequence>MEELIKKVREHGVLYDHGSHDYRDQHVRQTAWEEIGRELQISGNEAKLRWNKLRRCYCNARNRRRVDTKSGIASKKKNYWKYEKQMSFILPFLENRKTHENLNESQASLGLVTEQGDLAEKFGEEIDLQSPSDEFSHMDVEIERNADANSDAIEKTTSNDAKSVKKHYKAIKRNKKQKCITDSPVKQMVDILKDSSALRKRRFEEKSVRPEISKTVPLQNMDDTDMFFLSMSKMTKQLPKVEQARIKLALSNSVLSAEVKCNEQSYFAPHYSCFTQQQSVPSTSPASSTIQSLKSPSDYSSG</sequence>
<dbReference type="EMBL" id="CABPRJ010000007">
    <property type="protein sequence ID" value="VVC24938.1"/>
    <property type="molecule type" value="Genomic_DNA"/>
</dbReference>
<dbReference type="GO" id="GO:0005667">
    <property type="term" value="C:transcription regulator complex"/>
    <property type="evidence" value="ECO:0007669"/>
    <property type="project" value="TreeGrafter"/>
</dbReference>
<evidence type="ECO:0000256" key="1">
    <source>
        <dbReference type="SAM" id="MobiDB-lite"/>
    </source>
</evidence>
<dbReference type="GO" id="GO:0005634">
    <property type="term" value="C:nucleus"/>
    <property type="evidence" value="ECO:0007669"/>
    <property type="project" value="TreeGrafter"/>
</dbReference>
<dbReference type="PANTHER" id="PTHR12243">
    <property type="entry name" value="MADF DOMAIN TRANSCRIPTION FACTOR"/>
    <property type="match status" value="1"/>
</dbReference>
<feature type="region of interest" description="Disordered" evidence="1">
    <location>
        <begin position="277"/>
        <end position="302"/>
    </location>
</feature>
<dbReference type="Pfam" id="PF10545">
    <property type="entry name" value="MADF_DNA_bdg"/>
    <property type="match status" value="1"/>
</dbReference>
<feature type="domain" description="MADF" evidence="2">
    <location>
        <begin position="3"/>
        <end position="94"/>
    </location>
</feature>
<organism evidence="3 4">
    <name type="scientific">Cinara cedri</name>
    <dbReference type="NCBI Taxonomy" id="506608"/>
    <lineage>
        <taxon>Eukaryota</taxon>
        <taxon>Metazoa</taxon>
        <taxon>Ecdysozoa</taxon>
        <taxon>Arthropoda</taxon>
        <taxon>Hexapoda</taxon>
        <taxon>Insecta</taxon>
        <taxon>Pterygota</taxon>
        <taxon>Neoptera</taxon>
        <taxon>Paraneoptera</taxon>
        <taxon>Hemiptera</taxon>
        <taxon>Sternorrhyncha</taxon>
        <taxon>Aphidomorpha</taxon>
        <taxon>Aphidoidea</taxon>
        <taxon>Aphididae</taxon>
        <taxon>Lachninae</taxon>
        <taxon>Cinara</taxon>
    </lineage>
</organism>
<protein>
    <submittedName>
        <fullName evidence="3">MADF domain</fullName>
    </submittedName>
</protein>
<dbReference type="PROSITE" id="PS51029">
    <property type="entry name" value="MADF"/>
    <property type="match status" value="1"/>
</dbReference>
<accession>A0A5E4M138</accession>
<evidence type="ECO:0000313" key="3">
    <source>
        <dbReference type="EMBL" id="VVC24938.1"/>
    </source>
</evidence>
<dbReference type="OrthoDB" id="6416242at2759"/>
<keyword evidence="4" id="KW-1185">Reference proteome</keyword>
<dbReference type="InterPro" id="IPR039353">
    <property type="entry name" value="TF_Adf1"/>
</dbReference>
<dbReference type="SMART" id="SM00595">
    <property type="entry name" value="MADF"/>
    <property type="match status" value="1"/>
</dbReference>
<evidence type="ECO:0000313" key="4">
    <source>
        <dbReference type="Proteomes" id="UP000325440"/>
    </source>
</evidence>
<name>A0A5E4M138_9HEMI</name>
<reference evidence="3 4" key="1">
    <citation type="submission" date="2019-08" db="EMBL/GenBank/DDBJ databases">
        <authorList>
            <person name="Alioto T."/>
            <person name="Alioto T."/>
            <person name="Gomez Garrido J."/>
        </authorList>
    </citation>
    <scope>NUCLEOTIDE SEQUENCE [LARGE SCALE GENOMIC DNA]</scope>
</reference>